<sequence>MHCAWVCRLHTGEKHKHNYVCTFCKVS</sequence>
<protein>
    <submittedName>
        <fullName evidence="1">Uncharacterized protein</fullName>
    </submittedName>
</protein>
<dbReference type="AlphaFoldDB" id="A0A0E9XT42"/>
<organism evidence="1">
    <name type="scientific">Anguilla anguilla</name>
    <name type="common">European freshwater eel</name>
    <name type="synonym">Muraena anguilla</name>
    <dbReference type="NCBI Taxonomy" id="7936"/>
    <lineage>
        <taxon>Eukaryota</taxon>
        <taxon>Metazoa</taxon>
        <taxon>Chordata</taxon>
        <taxon>Craniata</taxon>
        <taxon>Vertebrata</taxon>
        <taxon>Euteleostomi</taxon>
        <taxon>Actinopterygii</taxon>
        <taxon>Neopterygii</taxon>
        <taxon>Teleostei</taxon>
        <taxon>Anguilliformes</taxon>
        <taxon>Anguillidae</taxon>
        <taxon>Anguilla</taxon>
    </lineage>
</organism>
<reference evidence="1" key="2">
    <citation type="journal article" date="2015" name="Fish Shellfish Immunol.">
        <title>Early steps in the European eel (Anguilla anguilla)-Vibrio vulnificus interaction in the gills: Role of the RtxA13 toxin.</title>
        <authorList>
            <person name="Callol A."/>
            <person name="Pajuelo D."/>
            <person name="Ebbesson L."/>
            <person name="Teles M."/>
            <person name="MacKenzie S."/>
            <person name="Amaro C."/>
        </authorList>
    </citation>
    <scope>NUCLEOTIDE SEQUENCE</scope>
</reference>
<accession>A0A0E9XT42</accession>
<evidence type="ECO:0000313" key="1">
    <source>
        <dbReference type="EMBL" id="JAI05597.1"/>
    </source>
</evidence>
<dbReference type="EMBL" id="GBXM01002981">
    <property type="protein sequence ID" value="JAI05597.1"/>
    <property type="molecule type" value="Transcribed_RNA"/>
</dbReference>
<reference evidence="1" key="1">
    <citation type="submission" date="2014-11" db="EMBL/GenBank/DDBJ databases">
        <authorList>
            <person name="Amaro Gonzalez C."/>
        </authorList>
    </citation>
    <scope>NUCLEOTIDE SEQUENCE</scope>
</reference>
<name>A0A0E9XT42_ANGAN</name>
<proteinExistence type="predicted"/>